<dbReference type="WBParaSite" id="nRc.2.0.1.t10337-RA">
    <property type="protein sequence ID" value="nRc.2.0.1.t10337-RA"/>
    <property type="gene ID" value="nRc.2.0.1.g10337"/>
</dbReference>
<sequence length="62" mass="7204">MLNPLLRVAGKQQLLNSIMRAVRREIVQRIVYRFSPEEAKIICTAFLTLQEKGIYIFHSSVL</sequence>
<reference evidence="2" key="1">
    <citation type="submission" date="2022-11" db="UniProtKB">
        <authorList>
            <consortium name="WormBaseParasite"/>
        </authorList>
    </citation>
    <scope>IDENTIFICATION</scope>
</reference>
<name>A0A915I8Z7_ROMCU</name>
<accession>A0A915I8Z7</accession>
<evidence type="ECO:0000313" key="2">
    <source>
        <dbReference type="WBParaSite" id="nRc.2.0.1.t10337-RA"/>
    </source>
</evidence>
<evidence type="ECO:0000313" key="1">
    <source>
        <dbReference type="Proteomes" id="UP000887565"/>
    </source>
</evidence>
<organism evidence="1 2">
    <name type="scientific">Romanomermis culicivorax</name>
    <name type="common">Nematode worm</name>
    <dbReference type="NCBI Taxonomy" id="13658"/>
    <lineage>
        <taxon>Eukaryota</taxon>
        <taxon>Metazoa</taxon>
        <taxon>Ecdysozoa</taxon>
        <taxon>Nematoda</taxon>
        <taxon>Enoplea</taxon>
        <taxon>Dorylaimia</taxon>
        <taxon>Mermithida</taxon>
        <taxon>Mermithoidea</taxon>
        <taxon>Mermithidae</taxon>
        <taxon>Romanomermis</taxon>
    </lineage>
</organism>
<dbReference type="Proteomes" id="UP000887565">
    <property type="component" value="Unplaced"/>
</dbReference>
<keyword evidence="1" id="KW-1185">Reference proteome</keyword>
<dbReference type="AlphaFoldDB" id="A0A915I8Z7"/>
<proteinExistence type="predicted"/>
<protein>
    <submittedName>
        <fullName evidence="2">Uncharacterized protein</fullName>
    </submittedName>
</protein>